<keyword evidence="3" id="KW-0547">Nucleotide-binding</keyword>
<dbReference type="PROSITE" id="PS51459">
    <property type="entry name" value="FIDO"/>
    <property type="match status" value="1"/>
</dbReference>
<evidence type="ECO:0000256" key="4">
    <source>
        <dbReference type="ARBA" id="ARBA00022840"/>
    </source>
</evidence>
<dbReference type="Gene3D" id="1.10.3290.10">
    <property type="entry name" value="Fido-like domain"/>
    <property type="match status" value="1"/>
</dbReference>
<gene>
    <name evidence="9" type="ORF">ACFSCZ_00600</name>
</gene>
<proteinExistence type="predicted"/>
<dbReference type="InterPro" id="IPR036597">
    <property type="entry name" value="Fido-like_dom_sf"/>
</dbReference>
<keyword evidence="1" id="KW-0808">Transferase</keyword>
<dbReference type="EC" id="2.7.7.108" evidence="5"/>
<evidence type="ECO:0000256" key="1">
    <source>
        <dbReference type="ARBA" id="ARBA00022679"/>
    </source>
</evidence>
<protein>
    <recommendedName>
        <fullName evidence="5">protein adenylyltransferase</fullName>
        <ecNumber evidence="5">2.7.7.108</ecNumber>
    </recommendedName>
</protein>
<keyword evidence="4" id="KW-0067">ATP-binding</keyword>
<keyword evidence="10" id="KW-1185">Reference proteome</keyword>
<name>A0ABW4KDV4_9BACI</name>
<dbReference type="RefSeq" id="WP_380771507.1">
    <property type="nucleotide sequence ID" value="NZ_JBHUEO010000002.1"/>
</dbReference>
<sequence length="203" mass="24044">MNFYDKHFDYKNNVLKNKIGLKSSSELEIFEAKASTIRLAELRNKKIAKNLSMKDYKEIHKYLFQDVYDWAGEYRTVDIHKGNTSFLPCQFINKAEEQLEQSIQLFFSNKNNSKEFICKELGKILCDLNYMHPFREGNGRTQREFIRQLADLKGYALDITPNNDLYMIASIKDDEILMYEALKKDIKSKKSIEKNKFKNEHEK</sequence>
<evidence type="ECO:0000256" key="2">
    <source>
        <dbReference type="ARBA" id="ARBA00022695"/>
    </source>
</evidence>
<dbReference type="InterPro" id="IPR003812">
    <property type="entry name" value="Fido"/>
</dbReference>
<dbReference type="EMBL" id="JBHUEO010000002">
    <property type="protein sequence ID" value="MFD1705248.1"/>
    <property type="molecule type" value="Genomic_DNA"/>
</dbReference>
<comment type="caution">
    <text evidence="9">The sequence shown here is derived from an EMBL/GenBank/DDBJ whole genome shotgun (WGS) entry which is preliminary data.</text>
</comment>
<dbReference type="PANTHER" id="PTHR39560:SF1">
    <property type="entry name" value="PROTEIN ADENYLYLTRANSFERASE FIC-RELATED"/>
    <property type="match status" value="1"/>
</dbReference>
<keyword evidence="2" id="KW-0548">Nucleotidyltransferase</keyword>
<accession>A0ABW4KDV4</accession>
<feature type="domain" description="Fido" evidence="8">
    <location>
        <begin position="51"/>
        <end position="188"/>
    </location>
</feature>
<dbReference type="Pfam" id="PF02661">
    <property type="entry name" value="Fic"/>
    <property type="match status" value="1"/>
</dbReference>
<comment type="catalytic activity">
    <reaction evidence="6">
        <text>L-threonyl-[protein] + ATP = 3-O-(5'-adenylyl)-L-threonyl-[protein] + diphosphate</text>
        <dbReference type="Rhea" id="RHEA:54292"/>
        <dbReference type="Rhea" id="RHEA-COMP:11060"/>
        <dbReference type="Rhea" id="RHEA-COMP:13847"/>
        <dbReference type="ChEBI" id="CHEBI:30013"/>
        <dbReference type="ChEBI" id="CHEBI:30616"/>
        <dbReference type="ChEBI" id="CHEBI:33019"/>
        <dbReference type="ChEBI" id="CHEBI:138113"/>
        <dbReference type="EC" id="2.7.7.108"/>
    </reaction>
</comment>
<dbReference type="SUPFAM" id="SSF140931">
    <property type="entry name" value="Fic-like"/>
    <property type="match status" value="1"/>
</dbReference>
<organism evidence="9 10">
    <name type="scientific">Siminovitchia sediminis</name>
    <dbReference type="NCBI Taxonomy" id="1274353"/>
    <lineage>
        <taxon>Bacteria</taxon>
        <taxon>Bacillati</taxon>
        <taxon>Bacillota</taxon>
        <taxon>Bacilli</taxon>
        <taxon>Bacillales</taxon>
        <taxon>Bacillaceae</taxon>
        <taxon>Siminovitchia</taxon>
    </lineage>
</organism>
<evidence type="ECO:0000256" key="3">
    <source>
        <dbReference type="ARBA" id="ARBA00022741"/>
    </source>
</evidence>
<comment type="catalytic activity">
    <reaction evidence="7">
        <text>L-tyrosyl-[protein] + ATP = O-(5'-adenylyl)-L-tyrosyl-[protein] + diphosphate</text>
        <dbReference type="Rhea" id="RHEA:54288"/>
        <dbReference type="Rhea" id="RHEA-COMP:10136"/>
        <dbReference type="Rhea" id="RHEA-COMP:13846"/>
        <dbReference type="ChEBI" id="CHEBI:30616"/>
        <dbReference type="ChEBI" id="CHEBI:33019"/>
        <dbReference type="ChEBI" id="CHEBI:46858"/>
        <dbReference type="ChEBI" id="CHEBI:83624"/>
        <dbReference type="EC" id="2.7.7.108"/>
    </reaction>
</comment>
<dbReference type="Proteomes" id="UP001597301">
    <property type="component" value="Unassembled WGS sequence"/>
</dbReference>
<dbReference type="PANTHER" id="PTHR39560">
    <property type="entry name" value="PROTEIN ADENYLYLTRANSFERASE FIC-RELATED"/>
    <property type="match status" value="1"/>
</dbReference>
<evidence type="ECO:0000313" key="9">
    <source>
        <dbReference type="EMBL" id="MFD1705248.1"/>
    </source>
</evidence>
<evidence type="ECO:0000256" key="7">
    <source>
        <dbReference type="ARBA" id="ARBA00048696"/>
    </source>
</evidence>
<evidence type="ECO:0000313" key="10">
    <source>
        <dbReference type="Proteomes" id="UP001597301"/>
    </source>
</evidence>
<reference evidence="10" key="1">
    <citation type="journal article" date="2019" name="Int. J. Syst. Evol. Microbiol.">
        <title>The Global Catalogue of Microorganisms (GCM) 10K type strain sequencing project: providing services to taxonomists for standard genome sequencing and annotation.</title>
        <authorList>
            <consortium name="The Broad Institute Genomics Platform"/>
            <consortium name="The Broad Institute Genome Sequencing Center for Infectious Disease"/>
            <person name="Wu L."/>
            <person name="Ma J."/>
        </authorList>
    </citation>
    <scope>NUCLEOTIDE SEQUENCE [LARGE SCALE GENOMIC DNA]</scope>
    <source>
        <strain evidence="10">CGMCC 1.12295</strain>
    </source>
</reference>
<evidence type="ECO:0000259" key="8">
    <source>
        <dbReference type="PROSITE" id="PS51459"/>
    </source>
</evidence>
<evidence type="ECO:0000256" key="5">
    <source>
        <dbReference type="ARBA" id="ARBA00034531"/>
    </source>
</evidence>
<evidence type="ECO:0000256" key="6">
    <source>
        <dbReference type="ARBA" id="ARBA00047939"/>
    </source>
</evidence>